<dbReference type="SUPFAM" id="SSF160996">
    <property type="entry name" value="HI0933 insert domain-like"/>
    <property type="match status" value="1"/>
</dbReference>
<dbReference type="PRINTS" id="PR00420">
    <property type="entry name" value="RNGMNOXGNASE"/>
</dbReference>
<evidence type="ECO:0000313" key="6">
    <source>
        <dbReference type="EMBL" id="THH36619.1"/>
    </source>
</evidence>
<dbReference type="Pfam" id="PF03486">
    <property type="entry name" value="HI0933_like"/>
    <property type="match status" value="1"/>
</dbReference>
<keyword evidence="2" id="KW-0285">Flavoprotein</keyword>
<dbReference type="AlphaFoldDB" id="A0A4S4NBC2"/>
<comment type="caution">
    <text evidence="6">The sequence shown here is derived from an EMBL/GenBank/DDBJ whole genome shotgun (WGS) entry which is preliminary data.</text>
</comment>
<dbReference type="Proteomes" id="UP000306602">
    <property type="component" value="Unassembled WGS sequence"/>
</dbReference>
<feature type="domain" description="RsdA/BaiN/AoA(So)-like insert" evidence="5">
    <location>
        <begin position="184"/>
        <end position="326"/>
    </location>
</feature>
<evidence type="ECO:0000256" key="1">
    <source>
        <dbReference type="ARBA" id="ARBA00001974"/>
    </source>
</evidence>
<keyword evidence="3" id="KW-0274">FAD</keyword>
<dbReference type="PANTHER" id="PTHR42887:SF1">
    <property type="entry name" value="BLR3961 PROTEIN"/>
    <property type="match status" value="1"/>
</dbReference>
<dbReference type="InterPro" id="IPR022460">
    <property type="entry name" value="Flavoprotein_PP4765"/>
</dbReference>
<accession>A0A4S4NBC2</accession>
<dbReference type="RefSeq" id="WP_136462221.1">
    <property type="nucleotide sequence ID" value="NZ_SRKY01000002.1"/>
</dbReference>
<dbReference type="InterPro" id="IPR023166">
    <property type="entry name" value="BaiN-like_dom_sf"/>
</dbReference>
<sequence>MVSAAVIGAGPAGLMAAQVMAEAGLTVTVYDAKPSPARKFLMAGKSGLNLTFDGGRDKLMAGYGDRADALRPALEAFDNRAVQHWAEGLGIALFTGSTGRVFPEAMKASPLLRAWLARLDQAGVTLRTGWRWTGWSGDGLQFDTKEGAQRVLADVTVLACGGASWSRLGSDGAWADWVPSVPFQPANVGLRVEWSAHMEKFRGAPIKGVAWRAGDVTSRGEAVISGDGLEGGGIYTVSAAVRAGRGLLVDLLPDLKAQDVAERLSRPRGKDSLSNHLRKSLRLTPIKLALLREWAGPLPKAPEVLAATIKGLNVPVQGLGDMDGAISTAGGVPFDALDDGYMLRARPGVFCAGEMLDWEAPTGGWLLTACVATGAWAGRHAAGWVR</sequence>
<gene>
    <name evidence="6" type="ORF">E4Z66_06620</name>
</gene>
<name>A0A4S4NBC2_9RHOB</name>
<dbReference type="InterPro" id="IPR057661">
    <property type="entry name" value="RsdA/BaiN/AoA(So)_Rossmann"/>
</dbReference>
<dbReference type="Gene3D" id="1.10.8.260">
    <property type="entry name" value="HI0933 insert domain-like"/>
    <property type="match status" value="1"/>
</dbReference>
<organism evidence="6 7">
    <name type="scientific">Aliishimia ponticola</name>
    <dbReference type="NCBI Taxonomy" id="2499833"/>
    <lineage>
        <taxon>Bacteria</taxon>
        <taxon>Pseudomonadati</taxon>
        <taxon>Pseudomonadota</taxon>
        <taxon>Alphaproteobacteria</taxon>
        <taxon>Rhodobacterales</taxon>
        <taxon>Paracoccaceae</taxon>
        <taxon>Aliishimia</taxon>
    </lineage>
</organism>
<dbReference type="OrthoDB" id="5288829at2"/>
<reference evidence="6 7" key="1">
    <citation type="submission" date="2019-04" db="EMBL/GenBank/DDBJ databases">
        <title>Shimia ponticola sp. nov., isolated from seawater.</title>
        <authorList>
            <person name="Kim Y.-O."/>
            <person name="Yoon J.-H."/>
        </authorList>
    </citation>
    <scope>NUCLEOTIDE SEQUENCE [LARGE SCALE GENOMIC DNA]</scope>
    <source>
        <strain evidence="6 7">MYP11</strain>
    </source>
</reference>
<dbReference type="Pfam" id="PF22780">
    <property type="entry name" value="HI0933_like_1st"/>
    <property type="match status" value="1"/>
</dbReference>
<dbReference type="InterPro" id="IPR004792">
    <property type="entry name" value="BaiN-like"/>
</dbReference>
<dbReference type="EMBL" id="SRKY01000002">
    <property type="protein sequence ID" value="THH36619.1"/>
    <property type="molecule type" value="Genomic_DNA"/>
</dbReference>
<keyword evidence="7" id="KW-1185">Reference proteome</keyword>
<evidence type="ECO:0000256" key="2">
    <source>
        <dbReference type="ARBA" id="ARBA00022630"/>
    </source>
</evidence>
<dbReference type="NCBIfam" id="TIGR03862">
    <property type="entry name" value="flavo_PP4765"/>
    <property type="match status" value="1"/>
</dbReference>
<dbReference type="InterPro" id="IPR055178">
    <property type="entry name" value="RsdA/BaiN/AoA(So)-like_dom"/>
</dbReference>
<dbReference type="InterPro" id="IPR036188">
    <property type="entry name" value="FAD/NAD-bd_sf"/>
</dbReference>
<dbReference type="NCBIfam" id="TIGR00275">
    <property type="entry name" value="aminoacetone oxidase family FAD-binding enzyme"/>
    <property type="match status" value="1"/>
</dbReference>
<evidence type="ECO:0000259" key="5">
    <source>
        <dbReference type="Pfam" id="PF22780"/>
    </source>
</evidence>
<dbReference type="PANTHER" id="PTHR42887">
    <property type="entry name" value="OS12G0638800 PROTEIN"/>
    <property type="match status" value="1"/>
</dbReference>
<feature type="domain" description="RsdA/BaiN/AoA(So)-like Rossmann fold-like" evidence="4">
    <location>
        <begin position="4"/>
        <end position="379"/>
    </location>
</feature>
<dbReference type="SUPFAM" id="SSF51905">
    <property type="entry name" value="FAD/NAD(P)-binding domain"/>
    <property type="match status" value="1"/>
</dbReference>
<evidence type="ECO:0000313" key="7">
    <source>
        <dbReference type="Proteomes" id="UP000306602"/>
    </source>
</evidence>
<proteinExistence type="predicted"/>
<dbReference type="Gene3D" id="3.50.50.60">
    <property type="entry name" value="FAD/NAD(P)-binding domain"/>
    <property type="match status" value="1"/>
</dbReference>
<protein>
    <submittedName>
        <fullName evidence="6">TIGR03862 family flavoprotein</fullName>
    </submittedName>
</protein>
<comment type="cofactor">
    <cofactor evidence="1">
        <name>FAD</name>
        <dbReference type="ChEBI" id="CHEBI:57692"/>
    </cofactor>
</comment>
<evidence type="ECO:0000259" key="4">
    <source>
        <dbReference type="Pfam" id="PF03486"/>
    </source>
</evidence>
<dbReference type="Gene3D" id="2.40.30.10">
    <property type="entry name" value="Translation factors"/>
    <property type="match status" value="1"/>
</dbReference>
<evidence type="ECO:0000256" key="3">
    <source>
        <dbReference type="ARBA" id="ARBA00022827"/>
    </source>
</evidence>